<dbReference type="Proteomes" id="UP000000641">
    <property type="component" value="Chromosome"/>
</dbReference>
<sequence length="212" mass="24419">MEVERELARIYARAEFRAVSGPRRYVRIAVSNPYRRWTYTMMLFKVGCEKRARIHVLNEWWDKLHGWSSLEDEHVSVFGGLRRAIRGFFYSVARQCALEGDEGEETSITVEYHEALRRYIHAIFPLQTAERLIVVRGSLREVVSALAPVAVLVEELEPELAARFTHAGNVVTARPEELVDLRPSVCDSIVVFEKGKAYHVEPQSPVRRIVRV</sequence>
<proteinExistence type="predicted"/>
<dbReference type="RefSeq" id="WP_011753078.1">
    <property type="nucleotide sequence ID" value="NC_008698.1"/>
</dbReference>
<keyword evidence="2" id="KW-1185">Reference proteome</keyword>
<name>A1S033_THEPD</name>
<evidence type="ECO:0000313" key="1">
    <source>
        <dbReference type="EMBL" id="ABL78813.1"/>
    </source>
</evidence>
<dbReference type="EMBL" id="CP000505">
    <property type="protein sequence ID" value="ABL78813.1"/>
    <property type="molecule type" value="Genomic_DNA"/>
</dbReference>
<dbReference type="GeneID" id="4600733"/>
<protein>
    <submittedName>
        <fullName evidence="1">Uncharacterized protein</fullName>
    </submittedName>
</protein>
<dbReference type="HOGENOM" id="CLU_1297542_0_0_2"/>
<reference evidence="2" key="1">
    <citation type="journal article" date="2008" name="J. Bacteriol.">
        <title>Genome sequence of Thermofilum pendens reveals an exceptional loss of biosynthetic pathways without genome reduction.</title>
        <authorList>
            <person name="Anderson I."/>
            <person name="Rodriguez J."/>
            <person name="Susanti D."/>
            <person name="Porat I."/>
            <person name="Reich C."/>
            <person name="Ulrich L.E."/>
            <person name="Elkins J.G."/>
            <person name="Mavromatis K."/>
            <person name="Lykidis A."/>
            <person name="Kim E."/>
            <person name="Thompson L.S."/>
            <person name="Nolan M."/>
            <person name="Land M."/>
            <person name="Copeland A."/>
            <person name="Lapidus A."/>
            <person name="Lucas S."/>
            <person name="Detter C."/>
            <person name="Zhulin I.B."/>
            <person name="Olsen G.J."/>
            <person name="Whitman W."/>
            <person name="Mukhopadhyay B."/>
            <person name="Bristow J."/>
            <person name="Kyrpides N."/>
        </authorList>
    </citation>
    <scope>NUCLEOTIDE SEQUENCE [LARGE SCALE GENOMIC DNA]</scope>
    <source>
        <strain evidence="2">DSM 2475 / Hrk 5</strain>
    </source>
</reference>
<accession>A1S033</accession>
<organism evidence="1 2">
    <name type="scientific">Thermofilum pendens (strain DSM 2475 / Hrk 5)</name>
    <dbReference type="NCBI Taxonomy" id="368408"/>
    <lineage>
        <taxon>Archaea</taxon>
        <taxon>Thermoproteota</taxon>
        <taxon>Thermoprotei</taxon>
        <taxon>Thermofilales</taxon>
        <taxon>Thermofilaceae</taxon>
        <taxon>Thermofilum</taxon>
    </lineage>
</organism>
<dbReference type="KEGG" id="tpe:Tpen_1416"/>
<gene>
    <name evidence="1" type="ordered locus">Tpen_1416</name>
</gene>
<dbReference type="EnsemblBacteria" id="ABL78813">
    <property type="protein sequence ID" value="ABL78813"/>
    <property type="gene ID" value="Tpen_1416"/>
</dbReference>
<dbReference type="STRING" id="368408.Tpen_1416"/>
<evidence type="ECO:0000313" key="2">
    <source>
        <dbReference type="Proteomes" id="UP000000641"/>
    </source>
</evidence>
<dbReference type="AlphaFoldDB" id="A1S033"/>